<organism evidence="5 6">
    <name type="scientific">Luteimonas terrae</name>
    <dbReference type="NCBI Taxonomy" id="1530191"/>
    <lineage>
        <taxon>Bacteria</taxon>
        <taxon>Pseudomonadati</taxon>
        <taxon>Pseudomonadota</taxon>
        <taxon>Gammaproteobacteria</taxon>
        <taxon>Lysobacterales</taxon>
        <taxon>Lysobacteraceae</taxon>
        <taxon>Luteimonas</taxon>
    </lineage>
</organism>
<dbReference type="InterPro" id="IPR050776">
    <property type="entry name" value="Ank_Repeat/CDKN_Inhibitor"/>
</dbReference>
<evidence type="ECO:0000256" key="4">
    <source>
        <dbReference type="SAM" id="SignalP"/>
    </source>
</evidence>
<comment type="caution">
    <text evidence="5">The sequence shown here is derived from an EMBL/GenBank/DDBJ whole genome shotgun (WGS) entry which is preliminary data.</text>
</comment>
<evidence type="ECO:0000256" key="2">
    <source>
        <dbReference type="ARBA" id="ARBA00023043"/>
    </source>
</evidence>
<dbReference type="PANTHER" id="PTHR24201:SF2">
    <property type="entry name" value="ANKYRIN REPEAT DOMAIN-CONTAINING PROTEIN 42"/>
    <property type="match status" value="1"/>
</dbReference>
<dbReference type="InterPro" id="IPR036770">
    <property type="entry name" value="Ankyrin_rpt-contain_sf"/>
</dbReference>
<feature type="signal peptide" evidence="4">
    <location>
        <begin position="1"/>
        <end position="30"/>
    </location>
</feature>
<reference evidence="5 6" key="1">
    <citation type="submission" date="2019-03" db="EMBL/GenBank/DDBJ databases">
        <title>Luteimonas zhaokaii sp.nov., isolated from the rectal contents of Plateau pika in Yushu, Qinghai Province, China.</title>
        <authorList>
            <person name="Zhang G."/>
        </authorList>
    </citation>
    <scope>NUCLEOTIDE SEQUENCE [LARGE SCALE GENOMIC DNA]</scope>
    <source>
        <strain evidence="5 6">THG-MD21</strain>
    </source>
</reference>
<dbReference type="Pfam" id="PF12796">
    <property type="entry name" value="Ank_2"/>
    <property type="match status" value="1"/>
</dbReference>
<evidence type="ECO:0000256" key="3">
    <source>
        <dbReference type="PROSITE-ProRule" id="PRU00023"/>
    </source>
</evidence>
<dbReference type="PROSITE" id="PS50088">
    <property type="entry name" value="ANK_REPEAT"/>
    <property type="match status" value="3"/>
</dbReference>
<feature type="repeat" description="ANK" evidence="3">
    <location>
        <begin position="110"/>
        <end position="142"/>
    </location>
</feature>
<dbReference type="OrthoDB" id="6020170at2"/>
<dbReference type="Proteomes" id="UP000295543">
    <property type="component" value="Unassembled WGS sequence"/>
</dbReference>
<keyword evidence="2 3" id="KW-0040">ANK repeat</keyword>
<proteinExistence type="predicted"/>
<evidence type="ECO:0000313" key="5">
    <source>
        <dbReference type="EMBL" id="TDK30911.1"/>
    </source>
</evidence>
<dbReference type="Pfam" id="PF13857">
    <property type="entry name" value="Ank_5"/>
    <property type="match status" value="1"/>
</dbReference>
<dbReference type="EMBL" id="SMTG01000004">
    <property type="protein sequence ID" value="TDK30911.1"/>
    <property type="molecule type" value="Genomic_DNA"/>
</dbReference>
<evidence type="ECO:0000256" key="1">
    <source>
        <dbReference type="ARBA" id="ARBA00022737"/>
    </source>
</evidence>
<keyword evidence="4" id="KW-0732">Signal</keyword>
<feature type="repeat" description="ANK" evidence="3">
    <location>
        <begin position="144"/>
        <end position="176"/>
    </location>
</feature>
<gene>
    <name evidence="5" type="ORF">E2F49_11270</name>
</gene>
<feature type="repeat" description="ANK" evidence="3">
    <location>
        <begin position="177"/>
        <end position="209"/>
    </location>
</feature>
<keyword evidence="1" id="KW-0677">Repeat</keyword>
<dbReference type="AlphaFoldDB" id="A0A4R5U8T9"/>
<dbReference type="InterPro" id="IPR002110">
    <property type="entry name" value="Ankyrin_rpt"/>
</dbReference>
<dbReference type="PROSITE" id="PS50297">
    <property type="entry name" value="ANK_REP_REGION"/>
    <property type="match status" value="1"/>
</dbReference>
<accession>A0A4R5U8T9</accession>
<evidence type="ECO:0000313" key="6">
    <source>
        <dbReference type="Proteomes" id="UP000295543"/>
    </source>
</evidence>
<dbReference type="PANTHER" id="PTHR24201">
    <property type="entry name" value="ANK_REP_REGION DOMAIN-CONTAINING PROTEIN"/>
    <property type="match status" value="1"/>
</dbReference>
<dbReference type="Gene3D" id="1.25.40.20">
    <property type="entry name" value="Ankyrin repeat-containing domain"/>
    <property type="match status" value="2"/>
</dbReference>
<dbReference type="SMART" id="SM00248">
    <property type="entry name" value="ANK"/>
    <property type="match status" value="4"/>
</dbReference>
<protein>
    <submittedName>
        <fullName evidence="5">Ankyrin repeat domain-containing protein</fullName>
    </submittedName>
</protein>
<sequence>MMAAASIAPPARWRTVACTLLVLVAGSACARQGTSMTQDQSTDPSAAALARAASAGDGADARRLIADGANPNATDANGSPLLQGAILRGDRRAFQTLLDAGADPTAGAANGNTALHLAAMQSDDSYLKALLAKGVPVDTPNTRNRETPLFNALEARNDANIRLLLDAGAAVDATDAFGATLLHKAARINATAWVVRFLEAGADPTAKDRTGNTFQPSFFRARDAVLSADSRRDRETVREWLVARRIPVEDKH</sequence>
<name>A0A4R5U8T9_9GAMM</name>
<keyword evidence="6" id="KW-1185">Reference proteome</keyword>
<dbReference type="SUPFAM" id="SSF48403">
    <property type="entry name" value="Ankyrin repeat"/>
    <property type="match status" value="1"/>
</dbReference>
<feature type="chain" id="PRO_5020388131" evidence="4">
    <location>
        <begin position="31"/>
        <end position="252"/>
    </location>
</feature>